<feature type="transmembrane region" description="Helical" evidence="1">
    <location>
        <begin position="101"/>
        <end position="123"/>
    </location>
</feature>
<keyword evidence="1" id="KW-1133">Transmembrane helix</keyword>
<dbReference type="Proteomes" id="UP001595387">
    <property type="component" value="Unassembled WGS sequence"/>
</dbReference>
<name>A0ABV7A1T0_9BACI</name>
<evidence type="ECO:0000313" key="3">
    <source>
        <dbReference type="Proteomes" id="UP001595387"/>
    </source>
</evidence>
<feature type="transmembrane region" description="Helical" evidence="1">
    <location>
        <begin position="69"/>
        <end position="89"/>
    </location>
</feature>
<feature type="transmembrane region" description="Helical" evidence="1">
    <location>
        <begin position="40"/>
        <end position="62"/>
    </location>
</feature>
<evidence type="ECO:0000313" key="2">
    <source>
        <dbReference type="EMBL" id="MFC2946820.1"/>
    </source>
</evidence>
<keyword evidence="1" id="KW-0812">Transmembrane</keyword>
<protein>
    <recommendedName>
        <fullName evidence="4">Transcriptional regulator</fullName>
    </recommendedName>
</protein>
<proteinExistence type="predicted"/>
<feature type="transmembrane region" description="Helical" evidence="1">
    <location>
        <begin position="12"/>
        <end position="34"/>
    </location>
</feature>
<comment type="caution">
    <text evidence="2">The sequence shown here is derived from an EMBL/GenBank/DDBJ whole genome shotgun (WGS) entry which is preliminary data.</text>
</comment>
<dbReference type="RefSeq" id="WP_390301213.1">
    <property type="nucleotide sequence ID" value="NZ_JBHRRZ010000001.1"/>
</dbReference>
<dbReference type="EMBL" id="JBHRRZ010000001">
    <property type="protein sequence ID" value="MFC2946820.1"/>
    <property type="molecule type" value="Genomic_DNA"/>
</dbReference>
<organism evidence="2 3">
    <name type="scientific">Virgibacillus sediminis</name>
    <dbReference type="NCBI Taxonomy" id="202260"/>
    <lineage>
        <taxon>Bacteria</taxon>
        <taxon>Bacillati</taxon>
        <taxon>Bacillota</taxon>
        <taxon>Bacilli</taxon>
        <taxon>Bacillales</taxon>
        <taxon>Bacillaceae</taxon>
        <taxon>Virgibacillus</taxon>
    </lineage>
</organism>
<feature type="transmembrane region" description="Helical" evidence="1">
    <location>
        <begin position="130"/>
        <end position="153"/>
    </location>
</feature>
<gene>
    <name evidence="2" type="ORF">ACFODW_00370</name>
</gene>
<feature type="transmembrane region" description="Helical" evidence="1">
    <location>
        <begin position="159"/>
        <end position="181"/>
    </location>
</feature>
<evidence type="ECO:0008006" key="4">
    <source>
        <dbReference type="Google" id="ProtNLM"/>
    </source>
</evidence>
<keyword evidence="1" id="KW-0472">Membrane</keyword>
<keyword evidence="3" id="KW-1185">Reference proteome</keyword>
<evidence type="ECO:0000256" key="1">
    <source>
        <dbReference type="SAM" id="Phobius"/>
    </source>
</evidence>
<reference evidence="3" key="1">
    <citation type="journal article" date="2019" name="Int. J. Syst. Evol. Microbiol.">
        <title>The Global Catalogue of Microorganisms (GCM) 10K type strain sequencing project: providing services to taxonomists for standard genome sequencing and annotation.</title>
        <authorList>
            <consortium name="The Broad Institute Genomics Platform"/>
            <consortium name="The Broad Institute Genome Sequencing Center for Infectious Disease"/>
            <person name="Wu L."/>
            <person name="Ma J."/>
        </authorList>
    </citation>
    <scope>NUCLEOTIDE SEQUENCE [LARGE SCALE GENOMIC DNA]</scope>
    <source>
        <strain evidence="3">KCTC 13193</strain>
    </source>
</reference>
<sequence length="210" mass="22919">MERNRIRIGDPGPALTFIFTMLTMCIWGVYAGIYTGPTSLAVGLVQLACFLPYLICSILFYLREDTMMGSICLIFAVLFGGVGGFLSIAEGLSHLYGFEMSSQLSAIPFFWGAVSLLPLLLSIRKTASAISFLCFSGVVVFLTLITLVSFGILSEAANVAIKWICLFVAVSGLYTFVNSLLRIGGSRTMPEGKPLFKEKLEPIHKTFDAR</sequence>
<accession>A0ABV7A1T0</accession>